<dbReference type="RefSeq" id="XP_030848221.1">
    <property type="nucleotide sequence ID" value="XM_030992361.1"/>
</dbReference>
<dbReference type="Proteomes" id="UP000007110">
    <property type="component" value="Unassembled WGS sequence"/>
</dbReference>
<dbReference type="GeneID" id="582073"/>
<dbReference type="EC" id="5.6.2.4" evidence="7"/>
<dbReference type="EnsemblMetazoa" id="XM_030992361">
    <property type="protein sequence ID" value="XP_030848221"/>
    <property type="gene ID" value="LOC115926860"/>
</dbReference>
<dbReference type="GO" id="GO:0000724">
    <property type="term" value="P:double-strand break repair via homologous recombination"/>
    <property type="evidence" value="ECO:0000318"/>
    <property type="project" value="GO_Central"/>
</dbReference>
<evidence type="ECO:0000313" key="10">
    <source>
        <dbReference type="EnsemblMetazoa" id="XP_030848221"/>
    </source>
</evidence>
<comment type="similarity">
    <text evidence="1">Belongs to the helicase family. RecQ subfamily.</text>
</comment>
<reference evidence="10" key="2">
    <citation type="submission" date="2021-01" db="UniProtKB">
        <authorList>
            <consortium name="EnsemblMetazoa"/>
        </authorList>
    </citation>
    <scope>IDENTIFICATION</scope>
</reference>
<dbReference type="Pfam" id="PF00271">
    <property type="entry name" value="Helicase_C"/>
    <property type="match status" value="1"/>
</dbReference>
<dbReference type="PROSITE" id="PS51192">
    <property type="entry name" value="HELICASE_ATP_BIND_1"/>
    <property type="match status" value="1"/>
</dbReference>
<dbReference type="KEGG" id="spu:762568"/>
<dbReference type="RefSeq" id="XP_001198247.2">
    <property type="nucleotide sequence ID" value="XM_001198247.4"/>
</dbReference>
<dbReference type="InterPro" id="IPR002464">
    <property type="entry name" value="DNA/RNA_helicase_DEAH_CS"/>
</dbReference>
<evidence type="ECO:0000256" key="3">
    <source>
        <dbReference type="ARBA" id="ARBA00022801"/>
    </source>
</evidence>
<proteinExistence type="inferred from homology"/>
<sequence length="423" mass="47769">METRMLKEVVDDVLGSTFVLKQKQESMLISAAKGNHTMGILPTGYGKSLIYALHAPLLNKLNPQKTHITLVVSPLKSLMLDQVRRWKNLGIRTAAILGHSGHDMDRETENDLMNGGTDLVFTSPEAILSPKWWQWVRKFQNRISLLVLDEVHCFTKWGLTFREEYLRTTSLTSRLACPIMLLTATATNRMVTEILQNLNLRREEVEIFAAIPNRPNIHLSVVPVKDKFEAIGWYLDELKEKGVDAAKTIIYARQIDHVAELYTWLNESLAESAHAPGPGQSCSVESRLIEMYHASTDSKSQERICRNFSTEGSKLRCVVATIAFGLGVDIADIDQVIHWGCPSDVLCYWQETGRCARDGRPGKAIMYLPPFSVNKRWVDEDMRDLVQSSRCIRKSVLNTLFVHGMEKDNVQVMSCCSVCDSAK</sequence>
<dbReference type="GO" id="GO:0009378">
    <property type="term" value="F:four-way junction helicase activity"/>
    <property type="evidence" value="ECO:0000318"/>
    <property type="project" value="GO_Central"/>
</dbReference>
<dbReference type="GeneID" id="762568"/>
<evidence type="ECO:0000256" key="1">
    <source>
        <dbReference type="ARBA" id="ARBA00005446"/>
    </source>
</evidence>
<evidence type="ECO:0000259" key="8">
    <source>
        <dbReference type="PROSITE" id="PS51192"/>
    </source>
</evidence>
<dbReference type="GO" id="GO:0005694">
    <property type="term" value="C:chromosome"/>
    <property type="evidence" value="ECO:0000318"/>
    <property type="project" value="GO_Central"/>
</dbReference>
<dbReference type="GO" id="GO:0005654">
    <property type="term" value="C:nucleoplasm"/>
    <property type="evidence" value="ECO:0000318"/>
    <property type="project" value="GO_Central"/>
</dbReference>
<evidence type="ECO:0000256" key="5">
    <source>
        <dbReference type="ARBA" id="ARBA00023125"/>
    </source>
</evidence>
<evidence type="ECO:0000313" key="11">
    <source>
        <dbReference type="Proteomes" id="UP000007110"/>
    </source>
</evidence>
<dbReference type="KEGG" id="spu:115926860"/>
<dbReference type="PANTHER" id="PTHR13710">
    <property type="entry name" value="DNA HELICASE RECQ FAMILY MEMBER"/>
    <property type="match status" value="1"/>
</dbReference>
<organism evidence="10 11">
    <name type="scientific">Strongylocentrotus purpuratus</name>
    <name type="common">Purple sea urchin</name>
    <dbReference type="NCBI Taxonomy" id="7668"/>
    <lineage>
        <taxon>Eukaryota</taxon>
        <taxon>Metazoa</taxon>
        <taxon>Echinodermata</taxon>
        <taxon>Eleutherozoa</taxon>
        <taxon>Echinozoa</taxon>
        <taxon>Echinoidea</taxon>
        <taxon>Euechinoidea</taxon>
        <taxon>Echinacea</taxon>
        <taxon>Camarodonta</taxon>
        <taxon>Echinidea</taxon>
        <taxon>Strongylocentrotidae</taxon>
        <taxon>Strongylocentrotus</taxon>
    </lineage>
</organism>
<dbReference type="KEGG" id="spu:115923630"/>
<evidence type="ECO:0000256" key="6">
    <source>
        <dbReference type="ARBA" id="ARBA00034617"/>
    </source>
</evidence>
<dbReference type="GO" id="GO:0016787">
    <property type="term" value="F:hydrolase activity"/>
    <property type="evidence" value="ECO:0007669"/>
    <property type="project" value="UniProtKB-KW"/>
</dbReference>
<keyword evidence="3" id="KW-0378">Hydrolase</keyword>
<dbReference type="AlphaFoldDB" id="A0A7M7PAI9"/>
<protein>
    <recommendedName>
        <fullName evidence="7">DNA 3'-5' helicase</fullName>
        <ecNumber evidence="7">5.6.2.4</ecNumber>
    </recommendedName>
</protein>
<dbReference type="GeneID" id="115923630"/>
<dbReference type="GO" id="GO:0003677">
    <property type="term" value="F:DNA binding"/>
    <property type="evidence" value="ECO:0007669"/>
    <property type="project" value="UniProtKB-KW"/>
</dbReference>
<dbReference type="InterPro" id="IPR027417">
    <property type="entry name" value="P-loop_NTPase"/>
</dbReference>
<dbReference type="GO" id="GO:0005524">
    <property type="term" value="F:ATP binding"/>
    <property type="evidence" value="ECO:0007669"/>
    <property type="project" value="UniProtKB-KW"/>
</dbReference>
<dbReference type="OMA" id="RVGHAVC"/>
<dbReference type="Gene3D" id="3.40.50.300">
    <property type="entry name" value="P-loop containing nucleotide triphosphate hydrolases"/>
    <property type="match status" value="2"/>
</dbReference>
<dbReference type="GeneID" id="115921169"/>
<dbReference type="EnsemblMetazoa" id="XM_030978353">
    <property type="protein sequence ID" value="XP_030834213"/>
    <property type="gene ID" value="LOC115921169"/>
</dbReference>
<keyword evidence="4" id="KW-0067">ATP-binding</keyword>
<evidence type="ECO:0000259" key="9">
    <source>
        <dbReference type="PROSITE" id="PS51194"/>
    </source>
</evidence>
<dbReference type="RefSeq" id="XP_030848958.1">
    <property type="nucleotide sequence ID" value="XM_030993098.1"/>
</dbReference>
<evidence type="ECO:0000256" key="4">
    <source>
        <dbReference type="ARBA" id="ARBA00022840"/>
    </source>
</evidence>
<dbReference type="EnsemblMetazoa" id="XM_030993098">
    <property type="protein sequence ID" value="XP_030848958"/>
    <property type="gene ID" value="LOC115927320"/>
</dbReference>
<name>A0A7M7PAI9_STRPU</name>
<feature type="domain" description="Helicase ATP-binding" evidence="8">
    <location>
        <begin position="28"/>
        <end position="204"/>
    </location>
</feature>
<evidence type="ECO:0000256" key="7">
    <source>
        <dbReference type="ARBA" id="ARBA00034808"/>
    </source>
</evidence>
<dbReference type="RefSeq" id="XP_787139.2">
    <property type="nucleotide sequence ID" value="XM_782046.5"/>
</dbReference>
<keyword evidence="11" id="KW-1185">Reference proteome</keyword>
<dbReference type="GO" id="GO:0000723">
    <property type="term" value="P:telomere maintenance"/>
    <property type="evidence" value="ECO:0000318"/>
    <property type="project" value="GO_Central"/>
</dbReference>
<dbReference type="KEGG" id="spu:115927320"/>
<dbReference type="InterPro" id="IPR001650">
    <property type="entry name" value="Helicase_C-like"/>
</dbReference>
<keyword evidence="2" id="KW-0547">Nucleotide-binding</keyword>
<feature type="domain" description="Helicase C-terminal" evidence="9">
    <location>
        <begin position="230"/>
        <end position="413"/>
    </location>
</feature>
<dbReference type="EnsemblMetazoa" id="XM_001198247">
    <property type="protein sequence ID" value="XP_001198247"/>
    <property type="gene ID" value="LOC762568"/>
</dbReference>
<dbReference type="PROSITE" id="PS51194">
    <property type="entry name" value="HELICASE_CTER"/>
    <property type="match status" value="1"/>
</dbReference>
<evidence type="ECO:0000256" key="2">
    <source>
        <dbReference type="ARBA" id="ARBA00022741"/>
    </source>
</evidence>
<dbReference type="SMART" id="SM00490">
    <property type="entry name" value="HELICc"/>
    <property type="match status" value="1"/>
</dbReference>
<dbReference type="GO" id="GO:0043138">
    <property type="term" value="F:3'-5' DNA helicase activity"/>
    <property type="evidence" value="ECO:0000318"/>
    <property type="project" value="GO_Central"/>
</dbReference>
<dbReference type="EnsemblMetazoa" id="XM_782046">
    <property type="protein sequence ID" value="XP_787139"/>
    <property type="gene ID" value="LOC582073"/>
</dbReference>
<dbReference type="GO" id="GO:0005634">
    <property type="term" value="C:nucleus"/>
    <property type="evidence" value="ECO:0000318"/>
    <property type="project" value="GO_Central"/>
</dbReference>
<dbReference type="GO" id="GO:0006260">
    <property type="term" value="P:DNA replication"/>
    <property type="evidence" value="ECO:0000318"/>
    <property type="project" value="GO_Central"/>
</dbReference>
<dbReference type="SUPFAM" id="SSF52540">
    <property type="entry name" value="P-loop containing nucleoside triphosphate hydrolases"/>
    <property type="match status" value="1"/>
</dbReference>
<reference evidence="11" key="1">
    <citation type="submission" date="2015-02" db="EMBL/GenBank/DDBJ databases">
        <title>Genome sequencing for Strongylocentrotus purpuratus.</title>
        <authorList>
            <person name="Murali S."/>
            <person name="Liu Y."/>
            <person name="Vee V."/>
            <person name="English A."/>
            <person name="Wang M."/>
            <person name="Skinner E."/>
            <person name="Han Y."/>
            <person name="Muzny D.M."/>
            <person name="Worley K.C."/>
            <person name="Gibbs R.A."/>
        </authorList>
    </citation>
    <scope>NUCLEOTIDE SEQUENCE</scope>
</reference>
<dbReference type="RefSeq" id="XP_030840566.1">
    <property type="nucleotide sequence ID" value="XM_030984706.1"/>
</dbReference>
<dbReference type="GeneID" id="115926860"/>
<dbReference type="GO" id="GO:0005737">
    <property type="term" value="C:cytoplasm"/>
    <property type="evidence" value="ECO:0000318"/>
    <property type="project" value="GO_Central"/>
</dbReference>
<dbReference type="CDD" id="cd17920">
    <property type="entry name" value="DEXHc_RecQ"/>
    <property type="match status" value="1"/>
</dbReference>
<dbReference type="InParanoid" id="A0A7M7PAI9"/>
<dbReference type="OrthoDB" id="6086888at2759"/>
<dbReference type="KEGG" id="spu:115921169"/>
<dbReference type="GeneID" id="115927320"/>
<dbReference type="FunFam" id="3.40.50.300:FF:005864">
    <property type="entry name" value="Uncharacterized protein"/>
    <property type="match status" value="1"/>
</dbReference>
<dbReference type="KEGG" id="spu:582073"/>
<comment type="catalytic activity">
    <reaction evidence="6">
        <text>Couples ATP hydrolysis with the unwinding of duplex DNA by translocating in the 3'-5' direction.</text>
        <dbReference type="EC" id="5.6.2.4"/>
    </reaction>
</comment>
<dbReference type="PANTHER" id="PTHR13710:SF157">
    <property type="entry name" value="DNA HELICASE"/>
    <property type="match status" value="1"/>
</dbReference>
<keyword evidence="5" id="KW-0238">DNA-binding</keyword>
<dbReference type="SMART" id="SM00487">
    <property type="entry name" value="DEXDc"/>
    <property type="match status" value="1"/>
</dbReference>
<dbReference type="InterPro" id="IPR014001">
    <property type="entry name" value="Helicase_ATP-bd"/>
</dbReference>
<dbReference type="Pfam" id="PF00270">
    <property type="entry name" value="DEAD"/>
    <property type="match status" value="1"/>
</dbReference>
<accession>A0A7M7PAI9</accession>
<dbReference type="PROSITE" id="PS00690">
    <property type="entry name" value="DEAH_ATP_HELICASE"/>
    <property type="match status" value="1"/>
</dbReference>
<dbReference type="EnsemblMetazoa" id="XM_030984706">
    <property type="protein sequence ID" value="XP_030840566"/>
    <property type="gene ID" value="LOC115923630"/>
</dbReference>
<dbReference type="RefSeq" id="XP_030834213.1">
    <property type="nucleotide sequence ID" value="XM_030978353.1"/>
</dbReference>
<dbReference type="InterPro" id="IPR011545">
    <property type="entry name" value="DEAD/DEAH_box_helicase_dom"/>
</dbReference>